<name>W4G5C8_APHAT</name>
<organism evidence="4">
    <name type="scientific">Aphanomyces astaci</name>
    <name type="common">Crayfish plague agent</name>
    <dbReference type="NCBI Taxonomy" id="112090"/>
    <lineage>
        <taxon>Eukaryota</taxon>
        <taxon>Sar</taxon>
        <taxon>Stramenopiles</taxon>
        <taxon>Oomycota</taxon>
        <taxon>Saprolegniomycetes</taxon>
        <taxon>Saprolegniales</taxon>
        <taxon>Verrucalvaceae</taxon>
        <taxon>Aphanomyces</taxon>
    </lineage>
</organism>
<accession>W4G5C8</accession>
<proteinExistence type="predicted"/>
<evidence type="ECO:0000256" key="1">
    <source>
        <dbReference type="ARBA" id="ARBA00001968"/>
    </source>
</evidence>
<keyword evidence="2" id="KW-0479">Metal-binding</keyword>
<comment type="cofactor">
    <cofactor evidence="1">
        <name>a divalent metal cation</name>
        <dbReference type="ChEBI" id="CHEBI:60240"/>
    </cofactor>
</comment>
<dbReference type="OrthoDB" id="2434123at2759"/>
<dbReference type="AlphaFoldDB" id="W4G5C8"/>
<dbReference type="Pfam" id="PF13359">
    <property type="entry name" value="DDE_Tnp_4"/>
    <property type="match status" value="1"/>
</dbReference>
<feature type="domain" description="DDE Tnp4" evidence="3">
    <location>
        <begin position="62"/>
        <end position="117"/>
    </location>
</feature>
<evidence type="ECO:0000259" key="3">
    <source>
        <dbReference type="Pfam" id="PF13359"/>
    </source>
</evidence>
<reference evidence="4" key="1">
    <citation type="submission" date="2013-12" db="EMBL/GenBank/DDBJ databases">
        <title>The Genome Sequence of Aphanomyces astaci APO3.</title>
        <authorList>
            <consortium name="The Broad Institute Genomics Platform"/>
            <person name="Russ C."/>
            <person name="Tyler B."/>
            <person name="van West P."/>
            <person name="Dieguez-Uribeondo J."/>
            <person name="Young S.K."/>
            <person name="Zeng Q."/>
            <person name="Gargeya S."/>
            <person name="Fitzgerald M."/>
            <person name="Abouelleil A."/>
            <person name="Alvarado L."/>
            <person name="Chapman S.B."/>
            <person name="Gainer-Dewar J."/>
            <person name="Goldberg J."/>
            <person name="Griggs A."/>
            <person name="Gujja S."/>
            <person name="Hansen M."/>
            <person name="Howarth C."/>
            <person name="Imamovic A."/>
            <person name="Ireland A."/>
            <person name="Larimer J."/>
            <person name="McCowan C."/>
            <person name="Murphy C."/>
            <person name="Pearson M."/>
            <person name="Poon T.W."/>
            <person name="Priest M."/>
            <person name="Roberts A."/>
            <person name="Saif S."/>
            <person name="Shea T."/>
            <person name="Sykes S."/>
            <person name="Wortman J."/>
            <person name="Nusbaum C."/>
            <person name="Birren B."/>
        </authorList>
    </citation>
    <scope>NUCLEOTIDE SEQUENCE [LARGE SCALE GENOMIC DNA]</scope>
    <source>
        <strain evidence="4">APO3</strain>
    </source>
</reference>
<evidence type="ECO:0000256" key="2">
    <source>
        <dbReference type="ARBA" id="ARBA00022723"/>
    </source>
</evidence>
<gene>
    <name evidence="4" type="ORF">H257_11088</name>
</gene>
<evidence type="ECO:0000313" key="4">
    <source>
        <dbReference type="EMBL" id="ETV74123.1"/>
    </source>
</evidence>
<dbReference type="GO" id="GO:0046872">
    <property type="term" value="F:metal ion binding"/>
    <property type="evidence" value="ECO:0007669"/>
    <property type="project" value="UniProtKB-KW"/>
</dbReference>
<dbReference type="GeneID" id="20813084"/>
<dbReference type="VEuPathDB" id="FungiDB:H257_11088"/>
<dbReference type="EMBL" id="KI913145">
    <property type="protein sequence ID" value="ETV74123.1"/>
    <property type="molecule type" value="Genomic_DNA"/>
</dbReference>
<dbReference type="RefSeq" id="XP_009836229.1">
    <property type="nucleotide sequence ID" value="XM_009837927.1"/>
</dbReference>
<dbReference type="InterPro" id="IPR027806">
    <property type="entry name" value="HARBI1_dom"/>
</dbReference>
<protein>
    <recommendedName>
        <fullName evidence="3">DDE Tnp4 domain-containing protein</fullName>
    </recommendedName>
</protein>
<sequence>MSDGDATLKFRFEVAGVVRLVHLLRIPGVFITKSNDRCLGAEALCIVQTCRITQTPSLADHPDMQRHIYNGHKRIHCLKFQGVTAPNGLCIHFWGAIEGSRHDTTLLKESRLVAFLNNREAAFCWCTYLWRPGLRYFTVDHVGLQGQVHQRPTTHPFDTPGWSHSGGQARRWTAAVCGARRKG</sequence>